<proteinExistence type="predicted"/>
<keyword evidence="3" id="KW-1185">Reference proteome</keyword>
<dbReference type="AlphaFoldDB" id="A0A087TMY1"/>
<accession>A0A087TMY1</accession>
<dbReference type="OrthoDB" id="6420883at2759"/>
<reference evidence="2 3" key="1">
    <citation type="submission" date="2013-11" db="EMBL/GenBank/DDBJ databases">
        <title>Genome sequencing of Stegodyphus mimosarum.</title>
        <authorList>
            <person name="Bechsgaard J."/>
        </authorList>
    </citation>
    <scope>NUCLEOTIDE SEQUENCE [LARGE SCALE GENOMIC DNA]</scope>
</reference>
<evidence type="ECO:0000313" key="3">
    <source>
        <dbReference type="Proteomes" id="UP000054359"/>
    </source>
</evidence>
<gene>
    <name evidence="2" type="ORF">X975_13401</name>
</gene>
<sequence length="128" mass="14735">MASCEESSEDGLEPVLSSLHELIYSMGRLKFSLRSLAAIERQLSLVSEQETDCVKDNAPLPDSNRVLEKIINEIVSKRLNEEENTTNDSACKVTPQEQHITNVEELEIVYEKLQNEIRRIRQYHLSEF</sequence>
<keyword evidence="1" id="KW-0175">Coiled coil</keyword>
<organism evidence="2 3">
    <name type="scientific">Stegodyphus mimosarum</name>
    <name type="common">African social velvet spider</name>
    <dbReference type="NCBI Taxonomy" id="407821"/>
    <lineage>
        <taxon>Eukaryota</taxon>
        <taxon>Metazoa</taxon>
        <taxon>Ecdysozoa</taxon>
        <taxon>Arthropoda</taxon>
        <taxon>Chelicerata</taxon>
        <taxon>Arachnida</taxon>
        <taxon>Araneae</taxon>
        <taxon>Araneomorphae</taxon>
        <taxon>Entelegynae</taxon>
        <taxon>Eresoidea</taxon>
        <taxon>Eresidae</taxon>
        <taxon>Stegodyphus</taxon>
    </lineage>
</organism>
<evidence type="ECO:0000313" key="2">
    <source>
        <dbReference type="EMBL" id="KFM66470.1"/>
    </source>
</evidence>
<dbReference type="Proteomes" id="UP000054359">
    <property type="component" value="Unassembled WGS sequence"/>
</dbReference>
<feature type="coiled-coil region" evidence="1">
    <location>
        <begin position="96"/>
        <end position="123"/>
    </location>
</feature>
<name>A0A087TMY1_STEMI</name>
<dbReference type="EMBL" id="KK115971">
    <property type="protein sequence ID" value="KFM66470.1"/>
    <property type="molecule type" value="Genomic_DNA"/>
</dbReference>
<evidence type="ECO:0000256" key="1">
    <source>
        <dbReference type="SAM" id="Coils"/>
    </source>
</evidence>
<protein>
    <submittedName>
        <fullName evidence="2">Uncharacterized protein</fullName>
    </submittedName>
</protein>
<feature type="non-terminal residue" evidence="2">
    <location>
        <position position="128"/>
    </location>
</feature>